<dbReference type="EMBL" id="JAUMVS010000246">
    <property type="protein sequence ID" value="MDO4842642.1"/>
    <property type="molecule type" value="Genomic_DNA"/>
</dbReference>
<accession>A0AA43RMX2</accession>
<proteinExistence type="predicted"/>
<feature type="domain" description="Baseplate protein J-like barrel" evidence="1">
    <location>
        <begin position="102"/>
        <end position="177"/>
    </location>
</feature>
<sequence length="385" mass="42765">MMADLDLLKLDVQGIMSLFRDAYYNAYGETMRIGSVEFQTASIFSYAVAVLINSMNDASKQRWLATATGEYLDAIAETYGLCRMDGYHATVRARVVAKNQGDGGTIPEGKIVISDQDGKYKFANAFEFQMSDSADTVFRAVDAGSEYNGIPIGKLDTIVSAPAYITSCRNITETSGGTDPMTDDEVFRAWLKTEIQSLAGAGTYLAYEARAKNADSRIVDVHVVQQGEDGYEKGKVQIIVLPSFDYKDWDSIREAVQNACADPSFRPVGDFVQTRVAQTQDWDCPYICKVSYPARFKPLAQSRNDRIKGEYNARLRQKIGRAFSYADFCAKLCENDADGVYALDAVFYSARDKNFFNPMPYKPAPDAVLSVQDMVFECVYDKGEA</sequence>
<evidence type="ECO:0000313" key="3">
    <source>
        <dbReference type="Proteomes" id="UP001168575"/>
    </source>
</evidence>
<dbReference type="InterPro" id="IPR006949">
    <property type="entry name" value="Barrel_Baseplate_J-like"/>
</dbReference>
<organism evidence="2 3">
    <name type="scientific">Phoenicibacter congonensis</name>
    <dbReference type="NCBI Taxonomy" id="1944646"/>
    <lineage>
        <taxon>Bacteria</taxon>
        <taxon>Bacillati</taxon>
        <taxon>Actinomycetota</taxon>
        <taxon>Coriobacteriia</taxon>
        <taxon>Eggerthellales</taxon>
        <taxon>Eggerthellaceae</taxon>
        <taxon>Phoenicibacter</taxon>
    </lineage>
</organism>
<protein>
    <submittedName>
        <fullName evidence="2">Baseplate J/gp47 family protein</fullName>
    </submittedName>
</protein>
<keyword evidence="3" id="KW-1185">Reference proteome</keyword>
<evidence type="ECO:0000313" key="2">
    <source>
        <dbReference type="EMBL" id="MDO4842642.1"/>
    </source>
</evidence>
<reference evidence="2" key="1">
    <citation type="submission" date="2023-07" db="EMBL/GenBank/DDBJ databases">
        <title>Between Cages and Wild: Unraveling the Impact of Captivity on Animal Microbiomes and Antimicrobial Resistance.</title>
        <authorList>
            <person name="Schmartz G.P."/>
            <person name="Rehner J."/>
            <person name="Schuff M.J."/>
            <person name="Becker S.L."/>
            <person name="Kravczyk M."/>
            <person name="Gurevich A."/>
            <person name="Francke R."/>
            <person name="Mueller R."/>
            <person name="Keller V."/>
            <person name="Keller A."/>
        </authorList>
    </citation>
    <scope>NUCLEOTIDE SEQUENCE</scope>
    <source>
        <strain evidence="2">S12M_St_49</strain>
    </source>
</reference>
<comment type="caution">
    <text evidence="2">The sequence shown here is derived from an EMBL/GenBank/DDBJ whole genome shotgun (WGS) entry which is preliminary data.</text>
</comment>
<gene>
    <name evidence="2" type="ORF">Q3982_08220</name>
</gene>
<dbReference type="Proteomes" id="UP001168575">
    <property type="component" value="Unassembled WGS sequence"/>
</dbReference>
<evidence type="ECO:0000259" key="1">
    <source>
        <dbReference type="Pfam" id="PF04865"/>
    </source>
</evidence>
<dbReference type="Pfam" id="PF04865">
    <property type="entry name" value="Baseplate_J"/>
    <property type="match status" value="1"/>
</dbReference>
<dbReference type="AlphaFoldDB" id="A0AA43RMX2"/>
<name>A0AA43RMX2_9ACTN</name>